<proteinExistence type="predicted"/>
<dbReference type="AlphaFoldDB" id="A0A518CQF5"/>
<keyword evidence="2" id="KW-1185">Reference proteome</keyword>
<evidence type="ECO:0000313" key="2">
    <source>
        <dbReference type="Proteomes" id="UP000317178"/>
    </source>
</evidence>
<protein>
    <submittedName>
        <fullName evidence="1">Uncharacterized protein</fullName>
    </submittedName>
</protein>
<gene>
    <name evidence="1" type="ORF">Pla110_31920</name>
</gene>
<evidence type="ECO:0000313" key="1">
    <source>
        <dbReference type="EMBL" id="QDU81451.1"/>
    </source>
</evidence>
<sequence length="39" mass="4262">MLETDLTVKMEKDASVSFQEGDRLPLSHNQTGITAKGNV</sequence>
<reference evidence="1 2" key="1">
    <citation type="submission" date="2019-02" db="EMBL/GenBank/DDBJ databases">
        <title>Deep-cultivation of Planctomycetes and their phenomic and genomic characterization uncovers novel biology.</title>
        <authorList>
            <person name="Wiegand S."/>
            <person name="Jogler M."/>
            <person name="Boedeker C."/>
            <person name="Pinto D."/>
            <person name="Vollmers J."/>
            <person name="Rivas-Marin E."/>
            <person name="Kohn T."/>
            <person name="Peeters S.H."/>
            <person name="Heuer A."/>
            <person name="Rast P."/>
            <person name="Oberbeckmann S."/>
            <person name="Bunk B."/>
            <person name="Jeske O."/>
            <person name="Meyerdierks A."/>
            <person name="Storesund J.E."/>
            <person name="Kallscheuer N."/>
            <person name="Luecker S."/>
            <person name="Lage O.M."/>
            <person name="Pohl T."/>
            <person name="Merkel B.J."/>
            <person name="Hornburger P."/>
            <person name="Mueller R.-W."/>
            <person name="Bruemmer F."/>
            <person name="Labrenz M."/>
            <person name="Spormann A.M."/>
            <person name="Op den Camp H."/>
            <person name="Overmann J."/>
            <person name="Amann R."/>
            <person name="Jetten M.S.M."/>
            <person name="Mascher T."/>
            <person name="Medema M.H."/>
            <person name="Devos D.P."/>
            <person name="Kaster A.-K."/>
            <person name="Ovreas L."/>
            <person name="Rohde M."/>
            <person name="Galperin M.Y."/>
            <person name="Jogler C."/>
        </authorList>
    </citation>
    <scope>NUCLEOTIDE SEQUENCE [LARGE SCALE GENOMIC DNA]</scope>
    <source>
        <strain evidence="1 2">Pla110</strain>
    </source>
</reference>
<dbReference type="KEGG" id="plon:Pla110_31920"/>
<accession>A0A518CQF5</accession>
<dbReference type="EMBL" id="CP036281">
    <property type="protein sequence ID" value="QDU81451.1"/>
    <property type="molecule type" value="Genomic_DNA"/>
</dbReference>
<name>A0A518CQF5_9PLAN</name>
<dbReference type="Proteomes" id="UP000317178">
    <property type="component" value="Chromosome"/>
</dbReference>
<organism evidence="1 2">
    <name type="scientific">Polystyrenella longa</name>
    <dbReference type="NCBI Taxonomy" id="2528007"/>
    <lineage>
        <taxon>Bacteria</taxon>
        <taxon>Pseudomonadati</taxon>
        <taxon>Planctomycetota</taxon>
        <taxon>Planctomycetia</taxon>
        <taxon>Planctomycetales</taxon>
        <taxon>Planctomycetaceae</taxon>
        <taxon>Polystyrenella</taxon>
    </lineage>
</organism>